<dbReference type="OrthoDB" id="28215at10239"/>
<dbReference type="GeneID" id="26516730"/>
<protein>
    <submittedName>
        <fullName evidence="1">Uncharacterized protein</fullName>
    </submittedName>
</protein>
<reference evidence="1 2" key="1">
    <citation type="submission" date="2014-11" db="EMBL/GenBank/DDBJ databases">
        <authorList>
            <person name="Fedida A."/>
            <person name="Lindell D."/>
        </authorList>
    </citation>
    <scope>NUCLEOTIDE SEQUENCE [LARGE SCALE GENOMIC DNA]</scope>
</reference>
<name>A0A0C5AE38_9CAUD</name>
<evidence type="ECO:0000313" key="1">
    <source>
        <dbReference type="EMBL" id="AJK27612.1"/>
    </source>
</evidence>
<dbReference type="KEGG" id="vg:26516730"/>
<dbReference type="Proteomes" id="UP000032135">
    <property type="component" value="Segment"/>
</dbReference>
<dbReference type="RefSeq" id="YP_009188271.1">
    <property type="nucleotide sequence ID" value="NC_028663.1"/>
</dbReference>
<proteinExistence type="predicted"/>
<accession>A0A0C5AE38</accession>
<dbReference type="EMBL" id="KP211958">
    <property type="protein sequence ID" value="AJK27612.1"/>
    <property type="molecule type" value="Genomic_DNA"/>
</dbReference>
<sequence length="60" mass="6701">MIHLVGILVASVTCLDISEKIDRVKAHPDLTPLQRAEIIEIYEVHLTETLGLTCSWDAND</sequence>
<gene>
    <name evidence="1" type="ORF">PTIM40_197</name>
</gene>
<organism evidence="1 2">
    <name type="scientific">Cyanophage P-TIM40</name>
    <dbReference type="NCBI Taxonomy" id="1589733"/>
    <lineage>
        <taxon>Viruses</taxon>
        <taxon>Duplodnaviria</taxon>
        <taxon>Heunggongvirae</taxon>
        <taxon>Uroviricota</taxon>
        <taxon>Caudoviricetes</taxon>
        <taxon>Pantevenvirales</taxon>
        <taxon>Kyanoviridae</taxon>
        <taxon>Libanvirus</taxon>
        <taxon>Libanvirus ptim40</taxon>
    </lineage>
</organism>
<keyword evidence="2" id="KW-1185">Reference proteome</keyword>
<evidence type="ECO:0000313" key="2">
    <source>
        <dbReference type="Proteomes" id="UP000032135"/>
    </source>
</evidence>